<dbReference type="SUPFAM" id="SSF55469">
    <property type="entry name" value="FMN-dependent nitroreductase-like"/>
    <property type="match status" value="1"/>
</dbReference>
<evidence type="ECO:0000259" key="7">
    <source>
        <dbReference type="Pfam" id="PF00881"/>
    </source>
</evidence>
<evidence type="ECO:0000256" key="4">
    <source>
        <dbReference type="ARBA" id="ARBA00022643"/>
    </source>
</evidence>
<dbReference type="InterPro" id="IPR029479">
    <property type="entry name" value="Nitroreductase"/>
</dbReference>
<keyword evidence="3" id="KW-0285">Flavoprotein</keyword>
<comment type="similarity">
    <text evidence="2">Belongs to the nitroreductase family.</text>
</comment>
<evidence type="ECO:0000256" key="3">
    <source>
        <dbReference type="ARBA" id="ARBA00022630"/>
    </source>
</evidence>
<evidence type="ECO:0000256" key="6">
    <source>
        <dbReference type="SAM" id="MobiDB-lite"/>
    </source>
</evidence>
<accession>A0A2M9AA22</accession>
<dbReference type="InterPro" id="IPR000415">
    <property type="entry name" value="Nitroreductase-like"/>
</dbReference>
<sequence length="176" mass="19777">MGMNTFLELAQKRYSCRIFIEKTVEAEKLQLVLEAGRIAPTATNAQPVRVFVLKSESALSKIRKATPMAYNAPVVLMVCYDSSISYRASKYNDPHDSGYEDGSIVTTHMMLEAKDLGLDTLWARGFNAQDIEKAFDLPPQMKLVCLLDVGYADPERGNPSPRHSQRIPMEEFSQEL</sequence>
<keyword evidence="4" id="KW-0288">FMN</keyword>
<dbReference type="Gene3D" id="3.40.109.10">
    <property type="entry name" value="NADH Oxidase"/>
    <property type="match status" value="1"/>
</dbReference>
<feature type="region of interest" description="Disordered" evidence="6">
    <location>
        <begin position="155"/>
        <end position="176"/>
    </location>
</feature>
<dbReference type="Pfam" id="PF00881">
    <property type="entry name" value="Nitroreductase"/>
    <property type="match status" value="2"/>
</dbReference>
<feature type="domain" description="Nitroreductase" evidence="7">
    <location>
        <begin position="11"/>
        <end position="65"/>
    </location>
</feature>
<evidence type="ECO:0000313" key="9">
    <source>
        <dbReference type="Proteomes" id="UP000231134"/>
    </source>
</evidence>
<dbReference type="Proteomes" id="UP000231134">
    <property type="component" value="Unassembled WGS sequence"/>
</dbReference>
<dbReference type="PANTHER" id="PTHR43673">
    <property type="entry name" value="NAD(P)H NITROREDUCTASE YDGI-RELATED"/>
    <property type="match status" value="1"/>
</dbReference>
<dbReference type="CDD" id="cd20609">
    <property type="entry name" value="nitroreductase"/>
    <property type="match status" value="1"/>
</dbReference>
<comment type="caution">
    <text evidence="8">The sequence shown here is derived from an EMBL/GenBank/DDBJ whole genome shotgun (WGS) entry which is preliminary data.</text>
</comment>
<name>A0A2M9AA22_9BACT</name>
<proteinExistence type="inferred from homology"/>
<evidence type="ECO:0000313" key="8">
    <source>
        <dbReference type="EMBL" id="PJJ42572.1"/>
    </source>
</evidence>
<gene>
    <name evidence="8" type="ORF">BGX16_2606</name>
</gene>
<keyword evidence="5" id="KW-0560">Oxidoreductase</keyword>
<evidence type="ECO:0000256" key="2">
    <source>
        <dbReference type="ARBA" id="ARBA00007118"/>
    </source>
</evidence>
<dbReference type="GO" id="GO:0016491">
    <property type="term" value="F:oxidoreductase activity"/>
    <property type="evidence" value="ECO:0007669"/>
    <property type="project" value="UniProtKB-KW"/>
</dbReference>
<organism evidence="8 9">
    <name type="scientific">Hallerella succinigenes</name>
    <dbReference type="NCBI Taxonomy" id="1896222"/>
    <lineage>
        <taxon>Bacteria</taxon>
        <taxon>Pseudomonadati</taxon>
        <taxon>Fibrobacterota</taxon>
        <taxon>Fibrobacteria</taxon>
        <taxon>Fibrobacterales</taxon>
        <taxon>Fibrobacteraceae</taxon>
        <taxon>Hallerella</taxon>
    </lineage>
</organism>
<feature type="domain" description="Nitroreductase" evidence="7">
    <location>
        <begin position="66"/>
        <end position="151"/>
    </location>
</feature>
<reference evidence="8 9" key="1">
    <citation type="submission" date="2017-11" db="EMBL/GenBank/DDBJ databases">
        <title>Animal gut microbial communities from fecal samples from Wisconsin, USA.</title>
        <authorList>
            <person name="Neumann A."/>
        </authorList>
    </citation>
    <scope>NUCLEOTIDE SEQUENCE [LARGE SCALE GENOMIC DNA]</scope>
    <source>
        <strain evidence="8 9">UWS3</strain>
    </source>
</reference>
<dbReference type="PANTHER" id="PTHR43673:SF2">
    <property type="entry name" value="NITROREDUCTASE"/>
    <property type="match status" value="1"/>
</dbReference>
<dbReference type="AlphaFoldDB" id="A0A2M9AA22"/>
<evidence type="ECO:0000256" key="5">
    <source>
        <dbReference type="ARBA" id="ARBA00023002"/>
    </source>
</evidence>
<dbReference type="EMBL" id="PGEX01000001">
    <property type="protein sequence ID" value="PJJ42572.1"/>
    <property type="molecule type" value="Genomic_DNA"/>
</dbReference>
<comment type="cofactor">
    <cofactor evidence="1">
        <name>FMN</name>
        <dbReference type="ChEBI" id="CHEBI:58210"/>
    </cofactor>
</comment>
<protein>
    <submittedName>
        <fullName evidence="8">Nitroreductase</fullName>
    </submittedName>
</protein>
<evidence type="ECO:0000256" key="1">
    <source>
        <dbReference type="ARBA" id="ARBA00001917"/>
    </source>
</evidence>
<keyword evidence="9" id="KW-1185">Reference proteome</keyword>